<reference evidence="3 4" key="1">
    <citation type="submission" date="2019-09" db="EMBL/GenBank/DDBJ databases">
        <authorList>
            <person name="Chandra G."/>
            <person name="Truman W A."/>
        </authorList>
    </citation>
    <scope>NUCLEOTIDE SEQUENCE [LARGE SCALE GENOMIC DNA]</scope>
    <source>
        <strain evidence="1">PS673</strain>
        <strain evidence="2">PS922</strain>
    </source>
</reference>
<evidence type="ECO:0000313" key="3">
    <source>
        <dbReference type="Proteomes" id="UP000325565"/>
    </source>
</evidence>
<organism evidence="2 3">
    <name type="scientific">Pseudomonas fluorescens</name>
    <dbReference type="NCBI Taxonomy" id="294"/>
    <lineage>
        <taxon>Bacteria</taxon>
        <taxon>Pseudomonadati</taxon>
        <taxon>Pseudomonadota</taxon>
        <taxon>Gammaproteobacteria</taxon>
        <taxon>Pseudomonadales</taxon>
        <taxon>Pseudomonadaceae</taxon>
        <taxon>Pseudomonas</taxon>
    </lineage>
</organism>
<dbReference type="EMBL" id="CABVHB010000064">
    <property type="protein sequence ID" value="VVN36105.1"/>
    <property type="molecule type" value="Genomic_DNA"/>
</dbReference>
<evidence type="ECO:0000313" key="1">
    <source>
        <dbReference type="EMBL" id="VVN36105.1"/>
    </source>
</evidence>
<dbReference type="Proteomes" id="UP000344274">
    <property type="component" value="Unassembled WGS sequence"/>
</dbReference>
<name>A0A5E7R9H2_PSEFL</name>
<evidence type="ECO:0000313" key="4">
    <source>
        <dbReference type="Proteomes" id="UP000344274"/>
    </source>
</evidence>
<protein>
    <submittedName>
        <fullName evidence="2">Uncharacterized protein</fullName>
    </submittedName>
</protein>
<proteinExistence type="predicted"/>
<dbReference type="AlphaFoldDB" id="A0A5E7R9H2"/>
<accession>A0A5E7R9H2</accession>
<dbReference type="Proteomes" id="UP000325565">
    <property type="component" value="Unassembled WGS sequence"/>
</dbReference>
<sequence length="68" mass="7917">MLELNCLGDSRRRLVPAKQFVSIGREKTSSALSQQVQSDCALRDRIAFQFRQHRFTQPLSTMRLTNDY</sequence>
<gene>
    <name evidence="1" type="ORF">PS673_05091</name>
    <name evidence="2" type="ORF">PS922_00596</name>
</gene>
<dbReference type="EMBL" id="CABVJB010000001">
    <property type="protein sequence ID" value="VVP70148.1"/>
    <property type="molecule type" value="Genomic_DNA"/>
</dbReference>
<evidence type="ECO:0000313" key="2">
    <source>
        <dbReference type="EMBL" id="VVP70148.1"/>
    </source>
</evidence>